<accession>A0A1V9XDT5</accession>
<dbReference type="InterPro" id="IPR003599">
    <property type="entry name" value="Ig_sub"/>
</dbReference>
<sequence length="1921" mass="210449">YSKANKTVHNFLQNCARFQAEWYTAKWERCSNTCGNGTQTRVVFCSTSTGGGVRVLPNQLCKKLGEKPPTEQDCESKLSCDNWEAGEWGEPERKCGLTKQIREVKCVSPMENSTEGVLEGLDCLPDDRPADEQEVLLEPCQGAEWATSKWSSCEECGSFIQTRRVECVLENGRIYNEAFCAGQPKPETERECENPPQCEHRWFTSEWSTCSVSCGHGFRTRAVFCGKIEINATCSDMVEDSNCHGSKPVEKEACENSQCDKFWLAAPWNKQCPDNACGGLPRKRAVFCYKDGKNETAEDCEEDDAKPQDKDDCNPQACPTDQIDVLSSCAGTEHGCCPDNETAAGADFDGCALLDRENMTTPCDQTMWGCCRDMVTPAFGPFKAGCALFALCNGTEFGCCPGKEKRAQGPNFEGCEVPCDQTEFGCCDDDGQTAKTDESGSGCLSGEAANATLTEETLKEGVTGDGVDEAEPSSTSTVDLGSGEAETGFGSGDGCSDESCMTDSDAGSGSLPDDGVLITSNCEESEHGCCADGITPAKDAEKHRGCPHCRISRYGCCPDGVKAASGSKFKGCEDICTNSTFGCCPDGYFPAQGPGLEGCELRPCKSSKFGCCPGLEIPATNFAAQGCNNCTESAYGCCSNGEDFALGPRGEGCCVDHEFGCCPDNKTLALGQDLAGCPCQTLPYGCCSDNVTPALGRKQFGCTCETSEFGCCSDLLTAALGTGQANCTCNRMAFGCCSDGVTPASGPDSQYSCDCRTSQFGCCPDGRTPATGPSGKGCHCSTMKYGCCQDQRTPAAGPNLLGCPCSATPYGCCSDGVTRATGPRHEGCEDCTKLKFGCCPDGVYGARGSNFEGCPCDSTEFGCCPDRRTPARGLANEGCPEVPCHQTEFGCCPDNTSAKGRNYDGCNMDRETRERYEQRLRQYHDQHAQHPYYPPPTKPPYYEPRRIEEACFQANDRGQCGNWTLVWYYDYKESRCSRFYYGGCGGNDNRFVDEDSCKSLCDESFVSGRTRTPAPTVTDNEVTPSQSSRPSRNPCELPRDTGPCKQHQERYWYNEQTRNCERFVYGGCLGNANNFPTLKACSNRCRVISDVAKCTMPKVAGNNCTDPRPLFRFDYKAQRCEHYKGCTEDNNVFKDYEDCVRTCTHRTLSPNLSDEVCSAPSETGPCTDFVVQWNFDKNTQRCIKFYYGGCEGNSNRFISESECQYFCGVHTLPPQILSYRPQGQPTANSSAPMCEQPREAGPCSSFETRYYFDMRTRSCLQFYYGGCAGNQNNFNTLDDCQRYCGYRYGGLVPPSPPQSTGPFNPRDCLEPKDPGTCSAHTKMYYYNKQDGVCRDFFFTGCGGNRNRFKERYQCEESCKNSQDICQLPTIKGRCGGAYRLWTYDARRDVCKQFEYGGCKGNANRFDSKADCESRCVRRLLHINETSGDFPDKCRLTAEPGSCIHRITKFYFDLQIGKCLPFLYGGCEGNDNRFETLNDCEKECLVPAIAANLVNPSRENSLDEYKQTSLMPQSVNELCNLPSQPGNPSCSTGQTSYRYYFDSHSQRCLRFVFSGCDGNRNNFVSLDKCESVCRGAPTKEGSDYSIRVHHSALESPRRPLAPPAEHQAAQCPPENCGRVSSCRGLGERREVLPNGCVRCRCNHPCDDVHCKADEKCGTELSIEGTYRGVCKPINKPGDCPKLQCHDGPDRRDQCRDDSECQAAQKCCDNGCSRVCVDADDKELSYGEDLEEVVAIEGEAVTLKCPAKIESTPQWTKAGKDVEHDRADSQDDKLIISGVSKEDAGVYLCEDPEEPKTKGRIALKIAVAPTIIRDKPVVEAPLNTTANLTCHVVGGYPRPSVAWKRGETMLPARSSKYRQLPENTLQVLSVTPEDQDLYLCTATNQRGEAMFLVALVIPLTGDASHQERGQALATKARTEAGIS</sequence>
<dbReference type="PRINTS" id="PR00759">
    <property type="entry name" value="BASICPTASE"/>
</dbReference>
<comment type="caution">
    <text evidence="13">The sequence shown here is derived from an EMBL/GenBank/DDBJ whole genome shotgun (WGS) entry which is preliminary data.</text>
</comment>
<evidence type="ECO:0000256" key="2">
    <source>
        <dbReference type="ARBA" id="ARBA00004613"/>
    </source>
</evidence>
<keyword evidence="3" id="KW-0964">Secreted</keyword>
<dbReference type="InterPro" id="IPR003598">
    <property type="entry name" value="Ig_sub2"/>
</dbReference>
<reference evidence="13 14" key="1">
    <citation type="journal article" date="2017" name="Gigascience">
        <title>Draft genome of the honey bee ectoparasitic mite, Tropilaelaps mercedesae, is shaped by the parasitic life history.</title>
        <authorList>
            <person name="Dong X."/>
            <person name="Armstrong S.D."/>
            <person name="Xia D."/>
            <person name="Makepeace B.L."/>
            <person name="Darby A.C."/>
            <person name="Kadowaki T."/>
        </authorList>
    </citation>
    <scope>NUCLEOTIDE SEQUENCE [LARGE SCALE GENOMIC DNA]</scope>
    <source>
        <strain evidence="13">Wuxi-XJTLU</strain>
    </source>
</reference>
<dbReference type="Gene3D" id="2.60.40.10">
    <property type="entry name" value="Immunoglobulins"/>
    <property type="match status" value="2"/>
</dbReference>
<dbReference type="InParanoid" id="A0A1V9XDT5"/>
<keyword evidence="14" id="KW-1185">Reference proteome</keyword>
<dbReference type="InterPro" id="IPR050098">
    <property type="entry name" value="TFPI/VKTCI-like"/>
</dbReference>
<feature type="domain" description="BPTI/Kunitz inhibitor" evidence="10">
    <location>
        <begin position="1433"/>
        <end position="1483"/>
    </location>
</feature>
<feature type="domain" description="Ig-like" evidence="11">
    <location>
        <begin position="1735"/>
        <end position="1787"/>
    </location>
</feature>
<feature type="domain" description="BPTI/Kunitz inhibitor" evidence="10">
    <location>
        <begin position="1234"/>
        <end position="1284"/>
    </location>
</feature>
<dbReference type="OrthoDB" id="5950222at2759"/>
<evidence type="ECO:0000256" key="3">
    <source>
        <dbReference type="ARBA" id="ARBA00022525"/>
    </source>
</evidence>
<dbReference type="InterPro" id="IPR020901">
    <property type="entry name" value="Prtase_inh_Kunz-CS"/>
</dbReference>
<feature type="domain" description="WAP" evidence="12">
    <location>
        <begin position="1671"/>
        <end position="1718"/>
    </location>
</feature>
<dbReference type="SMART" id="SM00217">
    <property type="entry name" value="WAP"/>
    <property type="match status" value="1"/>
</dbReference>
<dbReference type="PROSITE" id="PS50279">
    <property type="entry name" value="BPTI_KUNITZ_2"/>
    <property type="match status" value="9"/>
</dbReference>
<proteinExistence type="predicted"/>
<evidence type="ECO:0000259" key="10">
    <source>
        <dbReference type="PROSITE" id="PS50279"/>
    </source>
</evidence>
<dbReference type="PROSITE" id="PS50835">
    <property type="entry name" value="IG_LIKE"/>
    <property type="match status" value="2"/>
</dbReference>
<dbReference type="PROSITE" id="PS00280">
    <property type="entry name" value="BPTI_KUNITZ_1"/>
    <property type="match status" value="7"/>
</dbReference>
<evidence type="ECO:0000259" key="11">
    <source>
        <dbReference type="PROSITE" id="PS50835"/>
    </source>
</evidence>
<feature type="domain" description="BPTI/Kunitz inhibitor" evidence="10">
    <location>
        <begin position="1518"/>
        <end position="1572"/>
    </location>
</feature>
<evidence type="ECO:0000256" key="8">
    <source>
        <dbReference type="ARBA" id="ARBA00023157"/>
    </source>
</evidence>
<feature type="non-terminal residue" evidence="13">
    <location>
        <position position="1"/>
    </location>
</feature>
<feature type="domain" description="Ig-like" evidence="11">
    <location>
        <begin position="1807"/>
        <end position="1882"/>
    </location>
</feature>
<dbReference type="Proteomes" id="UP000192247">
    <property type="component" value="Unassembled WGS sequence"/>
</dbReference>
<dbReference type="SMART" id="SM00408">
    <property type="entry name" value="IGc2"/>
    <property type="match status" value="2"/>
</dbReference>
<evidence type="ECO:0000256" key="9">
    <source>
        <dbReference type="SAM" id="MobiDB-lite"/>
    </source>
</evidence>
<dbReference type="Gene3D" id="4.10.410.10">
    <property type="entry name" value="Pancreatic trypsin inhibitor Kunitz domain"/>
    <property type="match status" value="9"/>
</dbReference>
<feature type="domain" description="BPTI/Kunitz inhibitor" evidence="10">
    <location>
        <begin position="1035"/>
        <end position="1085"/>
    </location>
</feature>
<evidence type="ECO:0000256" key="1">
    <source>
        <dbReference type="ARBA" id="ARBA00002878"/>
    </source>
</evidence>
<dbReference type="InterPro" id="IPR036880">
    <property type="entry name" value="Kunitz_BPTI_sf"/>
</dbReference>
<feature type="domain" description="BPTI/Kunitz inhibitor" evidence="10">
    <location>
        <begin position="1157"/>
        <end position="1207"/>
    </location>
</feature>
<dbReference type="PANTHER" id="PTHR10083:SF374">
    <property type="entry name" value="BPTI_KUNITZ INHIBITOR DOMAIN-CONTAINING PROTEIN"/>
    <property type="match status" value="1"/>
</dbReference>
<dbReference type="Gene3D" id="2.20.100.10">
    <property type="entry name" value="Thrombospondin type-1 (TSP1) repeat"/>
    <property type="match status" value="2"/>
</dbReference>
<feature type="domain" description="BPTI/Kunitz inhibitor" evidence="10">
    <location>
        <begin position="1308"/>
        <end position="1358"/>
    </location>
</feature>
<dbReference type="PROSITE" id="PS51390">
    <property type="entry name" value="WAP"/>
    <property type="match status" value="1"/>
</dbReference>
<keyword evidence="5" id="KW-0732">Signal</keyword>
<dbReference type="Pfam" id="PF13927">
    <property type="entry name" value="Ig_3"/>
    <property type="match status" value="2"/>
</dbReference>
<keyword evidence="4" id="KW-0646">Protease inhibitor</keyword>
<name>A0A1V9XDT5_9ACAR</name>
<dbReference type="SUPFAM" id="SSF82895">
    <property type="entry name" value="TSP-1 type 1 repeat"/>
    <property type="match status" value="3"/>
</dbReference>
<dbReference type="EMBL" id="MNPL01013776">
    <property type="protein sequence ID" value="OQR71707.1"/>
    <property type="molecule type" value="Genomic_DNA"/>
</dbReference>
<dbReference type="InterPro" id="IPR002223">
    <property type="entry name" value="Kunitz_BPTI"/>
</dbReference>
<dbReference type="FunFam" id="4.10.410.10:FF:000020">
    <property type="entry name" value="Collagen, type VI, alpha 3"/>
    <property type="match status" value="4"/>
</dbReference>
<dbReference type="SUPFAM" id="SSF57256">
    <property type="entry name" value="Elafin-like"/>
    <property type="match status" value="1"/>
</dbReference>
<dbReference type="SMART" id="SM00409">
    <property type="entry name" value="IG"/>
    <property type="match status" value="2"/>
</dbReference>
<evidence type="ECO:0000256" key="4">
    <source>
        <dbReference type="ARBA" id="ARBA00022690"/>
    </source>
</evidence>
<keyword evidence="8" id="KW-1015">Disulfide bond</keyword>
<evidence type="ECO:0000259" key="12">
    <source>
        <dbReference type="PROSITE" id="PS51390"/>
    </source>
</evidence>
<dbReference type="SMART" id="SM00131">
    <property type="entry name" value="KU"/>
    <property type="match status" value="9"/>
</dbReference>
<dbReference type="Pfam" id="PF19030">
    <property type="entry name" value="TSP1_ADAMTS"/>
    <property type="match status" value="4"/>
</dbReference>
<dbReference type="PANTHER" id="PTHR10083">
    <property type="entry name" value="KUNITZ-TYPE PROTEASE INHIBITOR-RELATED"/>
    <property type="match status" value="1"/>
</dbReference>
<dbReference type="FunFam" id="4.10.410.10:FF:000005">
    <property type="entry name" value="Pancreatic trypsin inhibitor"/>
    <property type="match status" value="1"/>
</dbReference>
<evidence type="ECO:0000313" key="13">
    <source>
        <dbReference type="EMBL" id="OQR71707.1"/>
    </source>
</evidence>
<feature type="compositionally biased region" description="Polar residues" evidence="9">
    <location>
        <begin position="1011"/>
        <end position="1031"/>
    </location>
</feature>
<dbReference type="CDD" id="cd00109">
    <property type="entry name" value="Kunitz-type"/>
    <property type="match status" value="5"/>
</dbReference>
<dbReference type="PROSITE" id="PS50092">
    <property type="entry name" value="TSP1"/>
    <property type="match status" value="3"/>
</dbReference>
<dbReference type="STRING" id="418985.A0A1V9XDT5"/>
<feature type="domain" description="BPTI/Kunitz inhibitor" evidence="10">
    <location>
        <begin position="1094"/>
        <end position="1143"/>
    </location>
</feature>
<gene>
    <name evidence="13" type="ORF">BIW11_10837</name>
</gene>
<feature type="domain" description="BPTI/Kunitz inhibitor" evidence="10">
    <location>
        <begin position="1365"/>
        <end position="1415"/>
    </location>
</feature>
<keyword evidence="6" id="KW-0677">Repeat</keyword>
<dbReference type="FunCoup" id="A0A1V9XDT5">
    <property type="interactions" value="9"/>
</dbReference>
<dbReference type="FunFam" id="4.10.410.10:FF:000004">
    <property type="entry name" value="Tissue factor pathway inhibitor"/>
    <property type="match status" value="1"/>
</dbReference>
<dbReference type="GO" id="GO:0005615">
    <property type="term" value="C:extracellular space"/>
    <property type="evidence" value="ECO:0007669"/>
    <property type="project" value="TreeGrafter"/>
</dbReference>
<dbReference type="SUPFAM" id="SSF57362">
    <property type="entry name" value="BPTI-like"/>
    <property type="match status" value="9"/>
</dbReference>
<evidence type="ECO:0000256" key="5">
    <source>
        <dbReference type="ARBA" id="ARBA00022729"/>
    </source>
</evidence>
<dbReference type="SMART" id="SM00209">
    <property type="entry name" value="TSP1"/>
    <property type="match status" value="4"/>
</dbReference>
<dbReference type="InterPro" id="IPR008197">
    <property type="entry name" value="WAP_dom"/>
</dbReference>
<dbReference type="SUPFAM" id="SSF48726">
    <property type="entry name" value="Immunoglobulin"/>
    <property type="match status" value="2"/>
</dbReference>
<dbReference type="InterPro" id="IPR036645">
    <property type="entry name" value="Elafin-like_sf"/>
</dbReference>
<dbReference type="Pfam" id="PF00014">
    <property type="entry name" value="Kunitz_BPTI"/>
    <property type="match status" value="9"/>
</dbReference>
<dbReference type="InterPro" id="IPR000884">
    <property type="entry name" value="TSP1_rpt"/>
</dbReference>
<evidence type="ECO:0000313" key="14">
    <source>
        <dbReference type="Proteomes" id="UP000192247"/>
    </source>
</evidence>
<dbReference type="InterPro" id="IPR036179">
    <property type="entry name" value="Ig-like_dom_sf"/>
</dbReference>
<feature type="domain" description="BPTI/Kunitz inhibitor" evidence="10">
    <location>
        <begin position="951"/>
        <end position="1001"/>
    </location>
</feature>
<evidence type="ECO:0000256" key="6">
    <source>
        <dbReference type="ARBA" id="ARBA00022737"/>
    </source>
</evidence>
<keyword evidence="7" id="KW-0722">Serine protease inhibitor</keyword>
<evidence type="ECO:0000256" key="7">
    <source>
        <dbReference type="ARBA" id="ARBA00022900"/>
    </source>
</evidence>
<organism evidence="13 14">
    <name type="scientific">Tropilaelaps mercedesae</name>
    <dbReference type="NCBI Taxonomy" id="418985"/>
    <lineage>
        <taxon>Eukaryota</taxon>
        <taxon>Metazoa</taxon>
        <taxon>Ecdysozoa</taxon>
        <taxon>Arthropoda</taxon>
        <taxon>Chelicerata</taxon>
        <taxon>Arachnida</taxon>
        <taxon>Acari</taxon>
        <taxon>Parasitiformes</taxon>
        <taxon>Mesostigmata</taxon>
        <taxon>Gamasina</taxon>
        <taxon>Dermanyssoidea</taxon>
        <taxon>Laelapidae</taxon>
        <taxon>Tropilaelaps</taxon>
    </lineage>
</organism>
<dbReference type="InterPro" id="IPR036383">
    <property type="entry name" value="TSP1_rpt_sf"/>
</dbReference>
<dbReference type="GO" id="GO:0004867">
    <property type="term" value="F:serine-type endopeptidase inhibitor activity"/>
    <property type="evidence" value="ECO:0007669"/>
    <property type="project" value="UniProtKB-KW"/>
</dbReference>
<dbReference type="InterPro" id="IPR013783">
    <property type="entry name" value="Ig-like_fold"/>
</dbReference>
<dbReference type="InterPro" id="IPR007110">
    <property type="entry name" value="Ig-like_dom"/>
</dbReference>
<comment type="subcellular location">
    <subcellularLocation>
        <location evidence="2">Secreted</location>
    </subcellularLocation>
</comment>
<feature type="region of interest" description="Disordered" evidence="9">
    <location>
        <begin position="461"/>
        <end position="509"/>
    </location>
</feature>
<protein>
    <submittedName>
        <fullName evidence="13">Papilin-like</fullName>
    </submittedName>
</protein>
<feature type="region of interest" description="Disordered" evidence="9">
    <location>
        <begin position="1011"/>
        <end position="1041"/>
    </location>
</feature>
<comment type="function">
    <text evidence="1">Has antibacterial activity.</text>
</comment>